<protein>
    <submittedName>
        <fullName evidence="1">Uncharacterized protein</fullName>
    </submittedName>
</protein>
<dbReference type="AlphaFoldDB" id="A0A1Y3U725"/>
<gene>
    <name evidence="1" type="ORF">B5G26_09605</name>
</gene>
<evidence type="ECO:0000313" key="1">
    <source>
        <dbReference type="EMBL" id="OUN42219.1"/>
    </source>
</evidence>
<accession>A0A1Y3U725</accession>
<dbReference type="Proteomes" id="UP000195455">
    <property type="component" value="Unassembled WGS sequence"/>
</dbReference>
<dbReference type="EMBL" id="NFHM01000013">
    <property type="protein sequence ID" value="OUN42219.1"/>
    <property type="molecule type" value="Genomic_DNA"/>
</dbReference>
<name>A0A1Y3U725_9FIRM</name>
<organism evidence="1 2">
    <name type="scientific">Anaerotignum lactatifermentans</name>
    <dbReference type="NCBI Taxonomy" id="160404"/>
    <lineage>
        <taxon>Bacteria</taxon>
        <taxon>Bacillati</taxon>
        <taxon>Bacillota</taxon>
        <taxon>Clostridia</taxon>
        <taxon>Lachnospirales</taxon>
        <taxon>Anaerotignaceae</taxon>
        <taxon>Anaerotignum</taxon>
    </lineage>
</organism>
<comment type="caution">
    <text evidence="1">The sequence shown here is derived from an EMBL/GenBank/DDBJ whole genome shotgun (WGS) entry which is preliminary data.</text>
</comment>
<proteinExistence type="predicted"/>
<evidence type="ECO:0000313" key="2">
    <source>
        <dbReference type="Proteomes" id="UP000195455"/>
    </source>
</evidence>
<sequence length="59" mass="7191">MSWKFLSNRKFPAFFTEKTDYMFLYAKSTKRTYVFIMHLHKKEKNPESTLKHIAKCDII</sequence>
<reference evidence="2" key="1">
    <citation type="submission" date="2017-04" db="EMBL/GenBank/DDBJ databases">
        <title>Function of individual gut microbiota members based on whole genome sequencing of pure cultures obtained from chicken caecum.</title>
        <authorList>
            <person name="Medvecky M."/>
            <person name="Cejkova D."/>
            <person name="Polansky O."/>
            <person name="Karasova D."/>
            <person name="Kubasova T."/>
            <person name="Cizek A."/>
            <person name="Rychlik I."/>
        </authorList>
    </citation>
    <scope>NUCLEOTIDE SEQUENCE [LARGE SCALE GENOMIC DNA]</scope>
    <source>
        <strain evidence="2">An75</strain>
    </source>
</reference>